<name>A0A6D2J4W6_9BRAS</name>
<comment type="caution">
    <text evidence="2">The sequence shown here is derived from an EMBL/GenBank/DDBJ whole genome shotgun (WGS) entry which is preliminary data.</text>
</comment>
<sequence>MRFTNETSQRRDGDQQKSPKETQRPKEKENSGSTPWRPAEKEELISTKENRNRGRSREIHTRRIRRVEHLINRSRGRLRRQSLQVQEAT</sequence>
<accession>A0A6D2J4W6</accession>
<feature type="region of interest" description="Disordered" evidence="1">
    <location>
        <begin position="1"/>
        <end position="60"/>
    </location>
</feature>
<feature type="compositionally biased region" description="Basic and acidic residues" evidence="1">
    <location>
        <begin position="8"/>
        <end position="30"/>
    </location>
</feature>
<dbReference type="Proteomes" id="UP000467841">
    <property type="component" value="Unassembled WGS sequence"/>
</dbReference>
<gene>
    <name evidence="2" type="ORF">MERR_LOCUS19636</name>
</gene>
<protein>
    <submittedName>
        <fullName evidence="2">Uncharacterized protein</fullName>
    </submittedName>
</protein>
<evidence type="ECO:0000313" key="3">
    <source>
        <dbReference type="Proteomes" id="UP000467841"/>
    </source>
</evidence>
<dbReference type="EMBL" id="CACVBM020001119">
    <property type="protein sequence ID" value="CAA7032401.1"/>
    <property type="molecule type" value="Genomic_DNA"/>
</dbReference>
<proteinExistence type="predicted"/>
<reference evidence="2" key="1">
    <citation type="submission" date="2020-01" db="EMBL/GenBank/DDBJ databases">
        <authorList>
            <person name="Mishra B."/>
        </authorList>
    </citation>
    <scope>NUCLEOTIDE SEQUENCE [LARGE SCALE GENOMIC DNA]</scope>
</reference>
<evidence type="ECO:0000256" key="1">
    <source>
        <dbReference type="SAM" id="MobiDB-lite"/>
    </source>
</evidence>
<keyword evidence="3" id="KW-1185">Reference proteome</keyword>
<feature type="compositionally biased region" description="Basic and acidic residues" evidence="1">
    <location>
        <begin position="38"/>
        <end position="60"/>
    </location>
</feature>
<organism evidence="2 3">
    <name type="scientific">Microthlaspi erraticum</name>
    <dbReference type="NCBI Taxonomy" id="1685480"/>
    <lineage>
        <taxon>Eukaryota</taxon>
        <taxon>Viridiplantae</taxon>
        <taxon>Streptophyta</taxon>
        <taxon>Embryophyta</taxon>
        <taxon>Tracheophyta</taxon>
        <taxon>Spermatophyta</taxon>
        <taxon>Magnoliopsida</taxon>
        <taxon>eudicotyledons</taxon>
        <taxon>Gunneridae</taxon>
        <taxon>Pentapetalae</taxon>
        <taxon>rosids</taxon>
        <taxon>malvids</taxon>
        <taxon>Brassicales</taxon>
        <taxon>Brassicaceae</taxon>
        <taxon>Coluteocarpeae</taxon>
        <taxon>Microthlaspi</taxon>
    </lineage>
</organism>
<evidence type="ECO:0000313" key="2">
    <source>
        <dbReference type="EMBL" id="CAA7032401.1"/>
    </source>
</evidence>
<dbReference type="AlphaFoldDB" id="A0A6D2J4W6"/>